<evidence type="ECO:0000313" key="3">
    <source>
        <dbReference type="Proteomes" id="UP001652625"/>
    </source>
</evidence>
<evidence type="ECO:0000313" key="4">
    <source>
        <dbReference type="RefSeq" id="XP_065674896.1"/>
    </source>
</evidence>
<keyword evidence="2" id="KW-1133">Transmembrane helix</keyword>
<keyword evidence="2" id="KW-0472">Membrane</keyword>
<organism evidence="3 4">
    <name type="scientific">Hydra vulgaris</name>
    <name type="common">Hydra</name>
    <name type="synonym">Hydra attenuata</name>
    <dbReference type="NCBI Taxonomy" id="6087"/>
    <lineage>
        <taxon>Eukaryota</taxon>
        <taxon>Metazoa</taxon>
        <taxon>Cnidaria</taxon>
        <taxon>Hydrozoa</taxon>
        <taxon>Hydroidolina</taxon>
        <taxon>Anthoathecata</taxon>
        <taxon>Aplanulata</taxon>
        <taxon>Hydridae</taxon>
        <taxon>Hydra</taxon>
    </lineage>
</organism>
<feature type="transmembrane region" description="Helical" evidence="2">
    <location>
        <begin position="41"/>
        <end position="59"/>
    </location>
</feature>
<evidence type="ECO:0000256" key="2">
    <source>
        <dbReference type="SAM" id="Phobius"/>
    </source>
</evidence>
<protein>
    <submittedName>
        <fullName evidence="4">Cornifelin homolog isoform X1</fullName>
    </submittedName>
</protein>
<proteinExistence type="inferred from homology"/>
<dbReference type="Pfam" id="PF04749">
    <property type="entry name" value="PLAC8"/>
    <property type="match status" value="1"/>
</dbReference>
<keyword evidence="2" id="KW-0812">Transmembrane</keyword>
<gene>
    <name evidence="4" type="primary">LOC136091353</name>
</gene>
<comment type="similarity">
    <text evidence="1">Belongs to the cornifelin family.</text>
</comment>
<reference evidence="4" key="1">
    <citation type="submission" date="2025-08" db="UniProtKB">
        <authorList>
            <consortium name="RefSeq"/>
        </authorList>
    </citation>
    <scope>IDENTIFICATION</scope>
</reference>
<name>A0ABM4DK36_HYDVU</name>
<accession>A0ABM4DK36</accession>
<dbReference type="InterPro" id="IPR006461">
    <property type="entry name" value="PLAC_motif_containing"/>
</dbReference>
<dbReference type="GeneID" id="136091353"/>
<dbReference type="PANTHER" id="PTHR15907">
    <property type="entry name" value="DUF614 FAMILY PROTEIN-RELATED"/>
    <property type="match status" value="1"/>
</dbReference>
<evidence type="ECO:0000256" key="1">
    <source>
        <dbReference type="ARBA" id="ARBA00009024"/>
    </source>
</evidence>
<sequence>MPGFKNGCCICCKDFGLTVIAYCAPAIIIGKNAEQVGDNCLIYGCLGTSCIGVFIRAMIREKIRKKFGIPGSLCKDLCLHWYCCYCSLIQEAHLWASSCDRKFSGFKVIFSLNIIIVCMSSKINK</sequence>
<dbReference type="Proteomes" id="UP001652625">
    <property type="component" value="Chromosome 15"/>
</dbReference>
<keyword evidence="3" id="KW-1185">Reference proteome</keyword>
<dbReference type="NCBIfam" id="TIGR01571">
    <property type="entry name" value="A_thal_Cys_rich"/>
    <property type="match status" value="1"/>
</dbReference>
<dbReference type="RefSeq" id="XP_065674896.1">
    <property type="nucleotide sequence ID" value="XM_065818824.1"/>
</dbReference>